<sequence>MNRRIATITAAAAVCLSLSGCGLGKAIAGVHEAPAPVTDIASVTPAQARGIVDRVFTAAGQSRSGSGDVKAARAVAYSGNALTAAVADARLASVAPQVGGNSPAIAPEQPRILALPRGEGFPRVIVVQTVPDKGGLPVLHVLTSPDARTPYRIAESATMLPGSSVRSFTSLASGSRLVTDGKGLAVSPQSLLTDYAKGLSFPAAKGTNPPYTDDRFATQVRAGAAQQASDVSKYAAFTQTHTVQPDSVYAIAQDGGGALVFGVLERTDTFTVKKAGSSLTAPKQFTTLVPGKTKLASKATMRTLEMVVFAVPRGSGQATLVGATEHLVSASGS</sequence>
<proteinExistence type="predicted"/>
<dbReference type="EMBL" id="VFOQ01000001">
    <property type="protein sequence ID" value="TQL61278.1"/>
    <property type="molecule type" value="Genomic_DNA"/>
</dbReference>
<name>A0A542ZLS4_9MICO</name>
<organism evidence="3 4">
    <name type="scientific">Oryzihumus leptocrescens</name>
    <dbReference type="NCBI Taxonomy" id="297536"/>
    <lineage>
        <taxon>Bacteria</taxon>
        <taxon>Bacillati</taxon>
        <taxon>Actinomycetota</taxon>
        <taxon>Actinomycetes</taxon>
        <taxon>Micrococcales</taxon>
        <taxon>Intrasporangiaceae</taxon>
        <taxon>Oryzihumus</taxon>
    </lineage>
</organism>
<accession>A0A542ZLS4</accession>
<keyword evidence="4" id="KW-1185">Reference proteome</keyword>
<feature type="chain" id="PRO_5021807947" description="DUF8094 domain-containing protein" evidence="1">
    <location>
        <begin position="29"/>
        <end position="333"/>
    </location>
</feature>
<dbReference type="RefSeq" id="WP_141789086.1">
    <property type="nucleotide sequence ID" value="NZ_BAAAKX010000001.1"/>
</dbReference>
<gene>
    <name evidence="3" type="ORF">FB474_2686</name>
</gene>
<evidence type="ECO:0000313" key="3">
    <source>
        <dbReference type="EMBL" id="TQL61278.1"/>
    </source>
</evidence>
<dbReference type="InterPro" id="IPR058407">
    <property type="entry name" value="DUF8094"/>
</dbReference>
<protein>
    <recommendedName>
        <fullName evidence="2">DUF8094 domain-containing protein</fullName>
    </recommendedName>
</protein>
<feature type="signal peptide" evidence="1">
    <location>
        <begin position="1"/>
        <end position="28"/>
    </location>
</feature>
<dbReference type="OrthoDB" id="4855332at2"/>
<dbReference type="PROSITE" id="PS51257">
    <property type="entry name" value="PROKAR_LIPOPROTEIN"/>
    <property type="match status" value="1"/>
</dbReference>
<feature type="domain" description="DUF8094" evidence="2">
    <location>
        <begin position="43"/>
        <end position="332"/>
    </location>
</feature>
<dbReference type="Proteomes" id="UP000319514">
    <property type="component" value="Unassembled WGS sequence"/>
</dbReference>
<evidence type="ECO:0000256" key="1">
    <source>
        <dbReference type="SAM" id="SignalP"/>
    </source>
</evidence>
<keyword evidence="1" id="KW-0732">Signal</keyword>
<dbReference type="AlphaFoldDB" id="A0A542ZLS4"/>
<dbReference type="Pfam" id="PF26366">
    <property type="entry name" value="DUF8094"/>
    <property type="match status" value="1"/>
</dbReference>
<evidence type="ECO:0000313" key="4">
    <source>
        <dbReference type="Proteomes" id="UP000319514"/>
    </source>
</evidence>
<comment type="caution">
    <text evidence="3">The sequence shown here is derived from an EMBL/GenBank/DDBJ whole genome shotgun (WGS) entry which is preliminary data.</text>
</comment>
<reference evidence="3 4" key="1">
    <citation type="submission" date="2019-06" db="EMBL/GenBank/DDBJ databases">
        <title>Sequencing the genomes of 1000 actinobacteria strains.</title>
        <authorList>
            <person name="Klenk H.-P."/>
        </authorList>
    </citation>
    <scope>NUCLEOTIDE SEQUENCE [LARGE SCALE GENOMIC DNA]</scope>
    <source>
        <strain evidence="3 4">DSM 18082</strain>
    </source>
</reference>
<evidence type="ECO:0000259" key="2">
    <source>
        <dbReference type="Pfam" id="PF26366"/>
    </source>
</evidence>